<keyword evidence="2" id="KW-1185">Reference proteome</keyword>
<protein>
    <submittedName>
        <fullName evidence="1">Uncharacterized protein</fullName>
    </submittedName>
</protein>
<dbReference type="Proteomes" id="UP000537131">
    <property type="component" value="Unassembled WGS sequence"/>
</dbReference>
<evidence type="ECO:0000313" key="1">
    <source>
        <dbReference type="EMBL" id="NMM63608.1"/>
    </source>
</evidence>
<sequence>MNLFTINYAALGKNEKKQMYYDFSENAQESFNKYSDKTQILAQLLFINRVFNSYSEAMMKVGKEMSILMKDALNMLWDCLENKCDISNFEVFSNGIDAATLYLNTGEEIEAEENLNFWEKYSDEWHYTTNSILLLNAFGALFFQIHEKSIDWYSISEDCLLGELNEIVGSYFEDVYTNPTDGYKYDELELRISQICESSTFVKIMSYIIKDMKEAINSEEKGVNEITRLRAEYKNKFLFSTIECERLAEYFK</sequence>
<dbReference type="RefSeq" id="WP_169298203.1">
    <property type="nucleotide sequence ID" value="NZ_JABBNI010000025.1"/>
</dbReference>
<reference evidence="1 2" key="2">
    <citation type="submission" date="2020-06" db="EMBL/GenBank/DDBJ databases">
        <title>Complete Genome Sequence of Clostridium muelleri sp. nov. P21T, an Acid-Alcohol Producing Acetogen Isolated from Old Hay.</title>
        <authorList>
            <person name="Duncan K.E."/>
            <person name="Tanner R.S."/>
        </authorList>
    </citation>
    <scope>NUCLEOTIDE SEQUENCE [LARGE SCALE GENOMIC DNA]</scope>
    <source>
        <strain evidence="1 2">P21</strain>
    </source>
</reference>
<gene>
    <name evidence="1" type="ORF">HBE96_13170</name>
</gene>
<organism evidence="1 2">
    <name type="scientific">Clostridium muellerianum</name>
    <dbReference type="NCBI Taxonomy" id="2716538"/>
    <lineage>
        <taxon>Bacteria</taxon>
        <taxon>Bacillati</taxon>
        <taxon>Bacillota</taxon>
        <taxon>Clostridia</taxon>
        <taxon>Eubacteriales</taxon>
        <taxon>Clostridiaceae</taxon>
        <taxon>Clostridium</taxon>
    </lineage>
</organism>
<reference evidence="1 2" key="1">
    <citation type="submission" date="2020-04" db="EMBL/GenBank/DDBJ databases">
        <authorList>
            <person name="Doyle D.A."/>
        </authorList>
    </citation>
    <scope>NUCLEOTIDE SEQUENCE [LARGE SCALE GENOMIC DNA]</scope>
    <source>
        <strain evidence="1 2">P21</strain>
    </source>
</reference>
<accession>A0A7Y0EHL2</accession>
<dbReference type="EMBL" id="JABBNI010000025">
    <property type="protein sequence ID" value="NMM63608.1"/>
    <property type="molecule type" value="Genomic_DNA"/>
</dbReference>
<proteinExistence type="predicted"/>
<evidence type="ECO:0000313" key="2">
    <source>
        <dbReference type="Proteomes" id="UP000537131"/>
    </source>
</evidence>
<name>A0A7Y0EHL2_9CLOT</name>
<dbReference type="AlphaFoldDB" id="A0A7Y0EHL2"/>
<comment type="caution">
    <text evidence="1">The sequence shown here is derived from an EMBL/GenBank/DDBJ whole genome shotgun (WGS) entry which is preliminary data.</text>
</comment>